<keyword evidence="2" id="KW-0732">Signal</keyword>
<evidence type="ECO:0000313" key="3">
    <source>
        <dbReference type="EMBL" id="QPP11574.1"/>
    </source>
</evidence>
<reference evidence="3" key="1">
    <citation type="submission" date="2019-11" db="EMBL/GenBank/DDBJ databases">
        <title>Cloning of the first crustacean CCRFamide precursor.</title>
        <authorList>
            <person name="Hull J.J."/>
            <person name="Stefanek M.A."/>
            <person name="Dickinson P.S."/>
            <person name="Christie A.E."/>
        </authorList>
    </citation>
    <scope>NUCLEOTIDE SEQUENCE</scope>
    <source>
        <tissue evidence="3">Brain/eyestalk ganglia</tissue>
    </source>
</reference>
<evidence type="ECO:0000256" key="2">
    <source>
        <dbReference type="SAM" id="SignalP"/>
    </source>
</evidence>
<dbReference type="GeneID" id="121873004"/>
<dbReference type="KEGG" id="hame:121873004"/>
<proteinExistence type="evidence at transcript level"/>
<feature type="signal peptide" evidence="2">
    <location>
        <begin position="1"/>
        <end position="24"/>
    </location>
</feature>
<dbReference type="EMBL" id="MN661244">
    <property type="protein sequence ID" value="QPP11574.1"/>
    <property type="molecule type" value="mRNA"/>
</dbReference>
<evidence type="ECO:0000256" key="1">
    <source>
        <dbReference type="SAM" id="MobiDB-lite"/>
    </source>
</evidence>
<organism evidence="3">
    <name type="scientific">Homarus americanus</name>
    <name type="common">American lobster</name>
    <dbReference type="NCBI Taxonomy" id="6706"/>
    <lineage>
        <taxon>Eukaryota</taxon>
        <taxon>Metazoa</taxon>
        <taxon>Ecdysozoa</taxon>
        <taxon>Arthropoda</taxon>
        <taxon>Crustacea</taxon>
        <taxon>Multicrustacea</taxon>
        <taxon>Malacostraca</taxon>
        <taxon>Eumalacostraca</taxon>
        <taxon>Eucarida</taxon>
        <taxon>Decapoda</taxon>
        <taxon>Pleocyemata</taxon>
        <taxon>Astacidea</taxon>
        <taxon>Nephropoidea</taxon>
        <taxon>Nephropidae</taxon>
        <taxon>Homarus</taxon>
    </lineage>
</organism>
<feature type="region of interest" description="Disordered" evidence="1">
    <location>
        <begin position="193"/>
        <end position="219"/>
    </location>
</feature>
<dbReference type="RefSeq" id="XP_042232172.1">
    <property type="nucleotide sequence ID" value="XM_042376238.1"/>
</dbReference>
<dbReference type="AlphaFoldDB" id="A0A7T1WWS3"/>
<dbReference type="OrthoDB" id="6380844at2759"/>
<protein>
    <submittedName>
        <fullName evidence="3">Putative CCRFamide</fullName>
    </submittedName>
</protein>
<feature type="region of interest" description="Disordered" evidence="1">
    <location>
        <begin position="87"/>
        <end position="110"/>
    </location>
</feature>
<sequence length="256" mass="27910">MVSRVGVVVVVMGAWLAGGGRVLANHSQCDVQALRCDVICAFPDLGLHCSRCIRRRPMRFGKRSGEPPRTLSVAATGSPLVAVISHPGPTHLQKTKSQDPGQSGLASSTVQYKRTSGVHDAARPVVSSSLRQLINKVLWNEYTARKTLPSGDRQQEAYSSQLGRYVSDLQSELGPDYDDSTEGVEYVSVMRSRRSPHHTLDNLGSGGVQSDGRFPVERRSKRSGVHEVIEGLMDLLGLDELPVDPTLYGCYELLLD</sequence>
<name>A0A7T1WWS3_HOMAM</name>
<feature type="compositionally biased region" description="Polar residues" evidence="1">
    <location>
        <begin position="98"/>
        <end position="110"/>
    </location>
</feature>
<feature type="chain" id="PRO_5030655241" evidence="2">
    <location>
        <begin position="25"/>
        <end position="256"/>
    </location>
</feature>
<accession>A0A7T1WWS3</accession>